<dbReference type="Proteomes" id="UP000316270">
    <property type="component" value="Chromosome 14"/>
</dbReference>
<feature type="region of interest" description="Disordered" evidence="1">
    <location>
        <begin position="7"/>
        <end position="87"/>
    </location>
</feature>
<feature type="compositionally biased region" description="Polar residues" evidence="1">
    <location>
        <begin position="52"/>
        <end position="71"/>
    </location>
</feature>
<evidence type="ECO:0000313" key="3">
    <source>
        <dbReference type="Proteomes" id="UP000316270"/>
    </source>
</evidence>
<name>A0A517LJI6_9PEZI</name>
<proteinExistence type="predicted"/>
<dbReference type="OrthoDB" id="10489343at2759"/>
<reference evidence="2 3" key="1">
    <citation type="submission" date="2019-07" db="EMBL/GenBank/DDBJ databases">
        <title>Finished genome of Venturia effusa.</title>
        <authorList>
            <person name="Young C.A."/>
            <person name="Cox M.P."/>
            <person name="Ganley A.R.D."/>
            <person name="David W.J."/>
        </authorList>
    </citation>
    <scope>NUCLEOTIDE SEQUENCE [LARGE SCALE GENOMIC DNA]</scope>
    <source>
        <strain evidence="3">albino</strain>
    </source>
</reference>
<evidence type="ECO:0000313" key="2">
    <source>
        <dbReference type="EMBL" id="QDS75803.1"/>
    </source>
</evidence>
<keyword evidence="3" id="KW-1185">Reference proteome</keyword>
<organism evidence="2 3">
    <name type="scientific">Venturia effusa</name>
    <dbReference type="NCBI Taxonomy" id="50376"/>
    <lineage>
        <taxon>Eukaryota</taxon>
        <taxon>Fungi</taxon>
        <taxon>Dikarya</taxon>
        <taxon>Ascomycota</taxon>
        <taxon>Pezizomycotina</taxon>
        <taxon>Dothideomycetes</taxon>
        <taxon>Pleosporomycetidae</taxon>
        <taxon>Venturiales</taxon>
        <taxon>Venturiaceae</taxon>
        <taxon>Venturia</taxon>
    </lineage>
</organism>
<dbReference type="AlphaFoldDB" id="A0A517LJI6"/>
<dbReference type="EMBL" id="CP042198">
    <property type="protein sequence ID" value="QDS75803.1"/>
    <property type="molecule type" value="Genomic_DNA"/>
</dbReference>
<sequence>MVFFNTFNPFRGHQERSQAPNSPFAQSADFADSTDRDESLDEWLIVKRDQSVMPTSRRGTTEFQRGPASTETQRRPSMGSQRRSSFGEWEVVQDDNNHNVVERLDDCNAPVADANYPEASKKLHRGWHRQFHGLPALDEGEECDDEDEERNYKIVEEEDMISLARPALAHLTRFRDVMDRDEGNGEADFSLHQRNASRNYPSCDNGVSLVGMHKSKSWSSSFKQMFGYRY</sequence>
<protein>
    <submittedName>
        <fullName evidence="2">Uncharacterized protein</fullName>
    </submittedName>
</protein>
<accession>A0A517LJI6</accession>
<evidence type="ECO:0000256" key="1">
    <source>
        <dbReference type="SAM" id="MobiDB-lite"/>
    </source>
</evidence>
<gene>
    <name evidence="2" type="ORF">FKW77_000218</name>
</gene>